<organism evidence="2 3">
    <name type="scientific">Lactuca virosa</name>
    <dbReference type="NCBI Taxonomy" id="75947"/>
    <lineage>
        <taxon>Eukaryota</taxon>
        <taxon>Viridiplantae</taxon>
        <taxon>Streptophyta</taxon>
        <taxon>Embryophyta</taxon>
        <taxon>Tracheophyta</taxon>
        <taxon>Spermatophyta</taxon>
        <taxon>Magnoliopsida</taxon>
        <taxon>eudicotyledons</taxon>
        <taxon>Gunneridae</taxon>
        <taxon>Pentapetalae</taxon>
        <taxon>asterids</taxon>
        <taxon>campanulids</taxon>
        <taxon>Asterales</taxon>
        <taxon>Asteraceae</taxon>
        <taxon>Cichorioideae</taxon>
        <taxon>Cichorieae</taxon>
        <taxon>Lactucinae</taxon>
        <taxon>Lactuca</taxon>
    </lineage>
</organism>
<sequence>MFALFIFHALQKTHEENDCPNYQYEDGVCGHFKRVDEEEFKAFEKQLNLEHRDIEYVMLLKLIVGRLVSILVCLVVVVIKM</sequence>
<dbReference type="EMBL" id="CAKMRJ010001112">
    <property type="protein sequence ID" value="CAH1423424.1"/>
    <property type="molecule type" value="Genomic_DNA"/>
</dbReference>
<evidence type="ECO:0000313" key="2">
    <source>
        <dbReference type="EMBL" id="CAH1423424.1"/>
    </source>
</evidence>
<reference evidence="2 3" key="1">
    <citation type="submission" date="2022-01" db="EMBL/GenBank/DDBJ databases">
        <authorList>
            <person name="Xiong W."/>
            <person name="Schranz E."/>
        </authorList>
    </citation>
    <scope>NUCLEOTIDE SEQUENCE [LARGE SCALE GENOMIC DNA]</scope>
</reference>
<keyword evidence="1" id="KW-0812">Transmembrane</keyword>
<comment type="caution">
    <text evidence="2">The sequence shown here is derived from an EMBL/GenBank/DDBJ whole genome shotgun (WGS) entry which is preliminary data.</text>
</comment>
<evidence type="ECO:0000313" key="3">
    <source>
        <dbReference type="Proteomes" id="UP001157418"/>
    </source>
</evidence>
<protein>
    <submittedName>
        <fullName evidence="2">Uncharacterized protein</fullName>
    </submittedName>
</protein>
<keyword evidence="1" id="KW-0472">Membrane</keyword>
<dbReference type="Proteomes" id="UP001157418">
    <property type="component" value="Unassembled WGS sequence"/>
</dbReference>
<dbReference type="AlphaFoldDB" id="A0AAU9MH26"/>
<accession>A0AAU9MH26</accession>
<proteinExistence type="predicted"/>
<name>A0AAU9MH26_9ASTR</name>
<keyword evidence="3" id="KW-1185">Reference proteome</keyword>
<evidence type="ECO:0000256" key="1">
    <source>
        <dbReference type="SAM" id="Phobius"/>
    </source>
</evidence>
<keyword evidence="1" id="KW-1133">Transmembrane helix</keyword>
<feature type="transmembrane region" description="Helical" evidence="1">
    <location>
        <begin position="56"/>
        <end position="79"/>
    </location>
</feature>
<gene>
    <name evidence="2" type="ORF">LVIROSA_LOCUS10702</name>
</gene>